<dbReference type="Proteomes" id="UP001295740">
    <property type="component" value="Unassembled WGS sequence"/>
</dbReference>
<dbReference type="AlphaFoldDB" id="A0AAI8YPM2"/>
<feature type="region of interest" description="Disordered" evidence="1">
    <location>
        <begin position="229"/>
        <end position="281"/>
    </location>
</feature>
<feature type="region of interest" description="Disordered" evidence="1">
    <location>
        <begin position="332"/>
        <end position="393"/>
    </location>
</feature>
<name>A0AAI8YPM2_9PEZI</name>
<gene>
    <name evidence="2" type="ORF">KHLLAP_LOCUS12936</name>
</gene>
<feature type="region of interest" description="Disordered" evidence="1">
    <location>
        <begin position="412"/>
        <end position="470"/>
    </location>
</feature>
<accession>A0AAI8YPM2</accession>
<feature type="compositionally biased region" description="Basic and acidic residues" evidence="1">
    <location>
        <begin position="424"/>
        <end position="435"/>
    </location>
</feature>
<evidence type="ECO:0000256" key="1">
    <source>
        <dbReference type="SAM" id="MobiDB-lite"/>
    </source>
</evidence>
<comment type="caution">
    <text evidence="2">The sequence shown here is derived from an EMBL/GenBank/DDBJ whole genome shotgun (WGS) entry which is preliminary data.</text>
</comment>
<protein>
    <submittedName>
        <fullName evidence="2">Uu.00g054830.m01.CDS01</fullName>
    </submittedName>
</protein>
<sequence length="510" mass="56626">MKSIWDAENHTAAALGSAQPQKRGFVQRVQTLFRQARAKLHRRHATWKKISSVPGDNTDAIMFDVLPHAPNTPSVAVTGPPSEGWDASVSNVPARFAPQDTASQACGVPDPTRTDNTPSQDDHVSPRPVQQRNRRSRWSLFGPESREEVVAEPRPRPRSVYVPTHAAADFCMNSLPDQRRWSVMSTNSLPEQRKRAAMCMNSLAEQRKRSGIYSPEFISEFNAVLESASDSGEGSASATRDTLEPLPEVRDPDEIEKTRRILESGHEPSSEQSPISPFLTRQRRRSYQLAVAPRIESDEISDFRRFLQQSTATDPVLGEQIWQSVSQGLGKRNGQIMPVLDGSTSNITSLRSRHSAAAGQYGSHSRAGRRQSQPSIGAHSTRGPRDGGASTESRRHYSWAIYEDLREARSTSSLAWGRPGANAEQRRSWRDDGNRHSAALDGMFMREADASSSPGLAADRRRRQQQRSSVSSFMHVIAEYIRPELPPTTDVAAQYHGSKRASLYGPPGRY</sequence>
<feature type="region of interest" description="Disordered" evidence="1">
    <location>
        <begin position="101"/>
        <end position="152"/>
    </location>
</feature>
<keyword evidence="3" id="KW-1185">Reference proteome</keyword>
<feature type="compositionally biased region" description="Basic and acidic residues" evidence="1">
    <location>
        <begin position="241"/>
        <end position="269"/>
    </location>
</feature>
<evidence type="ECO:0000313" key="2">
    <source>
        <dbReference type="EMBL" id="CAJ2512468.1"/>
    </source>
</evidence>
<evidence type="ECO:0000313" key="3">
    <source>
        <dbReference type="Proteomes" id="UP001295740"/>
    </source>
</evidence>
<proteinExistence type="predicted"/>
<organism evidence="2 3">
    <name type="scientific">Anthostomella pinea</name>
    <dbReference type="NCBI Taxonomy" id="933095"/>
    <lineage>
        <taxon>Eukaryota</taxon>
        <taxon>Fungi</taxon>
        <taxon>Dikarya</taxon>
        <taxon>Ascomycota</taxon>
        <taxon>Pezizomycotina</taxon>
        <taxon>Sordariomycetes</taxon>
        <taxon>Xylariomycetidae</taxon>
        <taxon>Xylariales</taxon>
        <taxon>Xylariaceae</taxon>
        <taxon>Anthostomella</taxon>
    </lineage>
</organism>
<reference evidence="2" key="1">
    <citation type="submission" date="2023-10" db="EMBL/GenBank/DDBJ databases">
        <authorList>
            <person name="Hackl T."/>
        </authorList>
    </citation>
    <scope>NUCLEOTIDE SEQUENCE</scope>
</reference>
<feature type="compositionally biased region" description="Low complexity" evidence="1">
    <location>
        <begin position="229"/>
        <end position="238"/>
    </location>
</feature>
<dbReference type="EMBL" id="CAUWAG010000019">
    <property type="protein sequence ID" value="CAJ2512468.1"/>
    <property type="molecule type" value="Genomic_DNA"/>
</dbReference>